<reference evidence="10 11" key="1">
    <citation type="submission" date="2021-12" db="EMBL/GenBank/DDBJ databases">
        <title>Discovery of the Pendulisporaceae a myxobacterial family with distinct sporulation behavior and unique specialized metabolism.</title>
        <authorList>
            <person name="Garcia R."/>
            <person name="Popoff A."/>
            <person name="Bader C.D."/>
            <person name="Loehr J."/>
            <person name="Walesch S."/>
            <person name="Walt C."/>
            <person name="Boldt J."/>
            <person name="Bunk B."/>
            <person name="Haeckl F.J.F.P.J."/>
            <person name="Gunesch A.P."/>
            <person name="Birkelbach J."/>
            <person name="Nuebel U."/>
            <person name="Pietschmann T."/>
            <person name="Bach T."/>
            <person name="Mueller R."/>
        </authorList>
    </citation>
    <scope>NUCLEOTIDE SEQUENCE [LARGE SCALE GENOMIC DNA]</scope>
    <source>
        <strain evidence="10 11">MSr11954</strain>
    </source>
</reference>
<dbReference type="Proteomes" id="UP001370348">
    <property type="component" value="Chromosome"/>
</dbReference>
<gene>
    <name evidence="10" type="ORF">LZC94_20065</name>
</gene>
<dbReference type="PROSITE" id="PS51332">
    <property type="entry name" value="B12_BINDING"/>
    <property type="match status" value="1"/>
</dbReference>
<proteinExistence type="predicted"/>
<accession>A0ABZ2MAI3</accession>
<dbReference type="Pfam" id="PF04055">
    <property type="entry name" value="Radical_SAM"/>
    <property type="match status" value="1"/>
</dbReference>
<dbReference type="Gene3D" id="3.40.50.280">
    <property type="entry name" value="Cobalamin-binding domain"/>
    <property type="match status" value="1"/>
</dbReference>
<dbReference type="SMART" id="SM00729">
    <property type="entry name" value="Elp3"/>
    <property type="match status" value="1"/>
</dbReference>
<dbReference type="InterPro" id="IPR051198">
    <property type="entry name" value="BchE-like"/>
</dbReference>
<dbReference type="InterPro" id="IPR006158">
    <property type="entry name" value="Cobalamin-bd"/>
</dbReference>
<evidence type="ECO:0000256" key="7">
    <source>
        <dbReference type="ARBA" id="ARBA00023014"/>
    </source>
</evidence>
<sequence length="565" mass="63849">MPTKIVLFDAQGYWLKKTRDEMDQVVLPLGLMYLASYARSKLGDALDIKIYHTMVDFDNDAESIAACIRRERPDVVGIRGMTRYQKEFAQVARLARENSSALIVAGGPYASSDEQAGLLPEIDIAVLDEGEITFTEILDRFQRGQPLDGILGTAVRRDGVVHRAPKRPFLDSRELEALPFPAYDLIDMDKYATQLSYGYNRRRQGVIYTSRGCPYRCDFCHVLFGKKFRERGPESLLAEFTWLYDQWNVRDFYVVDDIFNLQKERAVEFFRKLSKSHMGGNIRIYFVNGLRGDRIDKEFIDAAVEAGAVWLAYAVETASPRLQKQIQKHLKIDKVKRVIEYSYQKGVAVIYWGMLGIDTETIEEAQSTVDLLCSMPPSTIPMLFSMKPYPGTEAYAKLRAKEKALDESLKFQFQDTGSEYHSFAGLMKKDERYFDVLKTWVDQAQSPERMKTCTKNLMRIGNTDEDIRIAYKLLYRKLPKRIVDELIQTCRHELAAEGPPPPAVWPEIVEAKPENEARTPARRALPLVASPAPVASVASVTPVASIAQAAPVAPVASIALAADAE</sequence>
<evidence type="ECO:0000313" key="11">
    <source>
        <dbReference type="Proteomes" id="UP001370348"/>
    </source>
</evidence>
<keyword evidence="7" id="KW-0411">Iron-sulfur</keyword>
<dbReference type="InterPro" id="IPR023404">
    <property type="entry name" value="rSAM_horseshoe"/>
</dbReference>
<dbReference type="PROSITE" id="PS51918">
    <property type="entry name" value="RADICAL_SAM"/>
    <property type="match status" value="1"/>
</dbReference>
<dbReference type="PANTHER" id="PTHR43409:SF7">
    <property type="entry name" value="BLL1977 PROTEIN"/>
    <property type="match status" value="1"/>
</dbReference>
<dbReference type="CDD" id="cd01335">
    <property type="entry name" value="Radical_SAM"/>
    <property type="match status" value="1"/>
</dbReference>
<dbReference type="Pfam" id="PF02310">
    <property type="entry name" value="B12-binding"/>
    <property type="match status" value="1"/>
</dbReference>
<evidence type="ECO:0000256" key="4">
    <source>
        <dbReference type="ARBA" id="ARBA00022691"/>
    </source>
</evidence>
<evidence type="ECO:0000259" key="8">
    <source>
        <dbReference type="PROSITE" id="PS51332"/>
    </source>
</evidence>
<keyword evidence="6" id="KW-0408">Iron</keyword>
<dbReference type="InterPro" id="IPR006638">
    <property type="entry name" value="Elp3/MiaA/NifB-like_rSAM"/>
</dbReference>
<dbReference type="InterPro" id="IPR058240">
    <property type="entry name" value="rSAM_sf"/>
</dbReference>
<dbReference type="Gene3D" id="3.80.30.20">
    <property type="entry name" value="tm_1862 like domain"/>
    <property type="match status" value="1"/>
</dbReference>
<name>A0ABZ2MAI3_9BACT</name>
<keyword evidence="3" id="KW-0808">Transferase</keyword>
<evidence type="ECO:0000256" key="3">
    <source>
        <dbReference type="ARBA" id="ARBA00022679"/>
    </source>
</evidence>
<dbReference type="EMBL" id="CP089984">
    <property type="protein sequence ID" value="WXB19511.1"/>
    <property type="molecule type" value="Genomic_DNA"/>
</dbReference>
<protein>
    <submittedName>
        <fullName evidence="10">B12-binding domain-containing radical SAM protein</fullName>
    </submittedName>
</protein>
<organism evidence="10 11">
    <name type="scientific">Pendulispora albinea</name>
    <dbReference type="NCBI Taxonomy" id="2741071"/>
    <lineage>
        <taxon>Bacteria</taxon>
        <taxon>Pseudomonadati</taxon>
        <taxon>Myxococcota</taxon>
        <taxon>Myxococcia</taxon>
        <taxon>Myxococcales</taxon>
        <taxon>Sorangiineae</taxon>
        <taxon>Pendulisporaceae</taxon>
        <taxon>Pendulispora</taxon>
    </lineage>
</organism>
<evidence type="ECO:0000256" key="1">
    <source>
        <dbReference type="ARBA" id="ARBA00001966"/>
    </source>
</evidence>
<keyword evidence="4" id="KW-0949">S-adenosyl-L-methionine</keyword>
<evidence type="ECO:0000256" key="6">
    <source>
        <dbReference type="ARBA" id="ARBA00023004"/>
    </source>
</evidence>
<dbReference type="SFLD" id="SFLDG01123">
    <property type="entry name" value="methyltransferase_(Class_B)"/>
    <property type="match status" value="1"/>
</dbReference>
<evidence type="ECO:0000256" key="2">
    <source>
        <dbReference type="ARBA" id="ARBA00022603"/>
    </source>
</evidence>
<dbReference type="InterPro" id="IPR007197">
    <property type="entry name" value="rSAM"/>
</dbReference>
<evidence type="ECO:0000313" key="10">
    <source>
        <dbReference type="EMBL" id="WXB19511.1"/>
    </source>
</evidence>
<dbReference type="RefSeq" id="WP_394829127.1">
    <property type="nucleotide sequence ID" value="NZ_CP089984.1"/>
</dbReference>
<keyword evidence="5" id="KW-0479">Metal-binding</keyword>
<dbReference type="SFLD" id="SFLDS00029">
    <property type="entry name" value="Radical_SAM"/>
    <property type="match status" value="1"/>
</dbReference>
<dbReference type="InterPro" id="IPR034466">
    <property type="entry name" value="Methyltransferase_Class_B"/>
</dbReference>
<dbReference type="SFLD" id="SFLDG01082">
    <property type="entry name" value="B12-binding_domain_containing"/>
    <property type="match status" value="1"/>
</dbReference>
<dbReference type="PANTHER" id="PTHR43409">
    <property type="entry name" value="ANAEROBIC MAGNESIUM-PROTOPORPHYRIN IX MONOMETHYL ESTER CYCLASE-RELATED"/>
    <property type="match status" value="1"/>
</dbReference>
<evidence type="ECO:0000259" key="9">
    <source>
        <dbReference type="PROSITE" id="PS51918"/>
    </source>
</evidence>
<dbReference type="SUPFAM" id="SSF102114">
    <property type="entry name" value="Radical SAM enzymes"/>
    <property type="match status" value="1"/>
</dbReference>
<comment type="cofactor">
    <cofactor evidence="1">
        <name>[4Fe-4S] cluster</name>
        <dbReference type="ChEBI" id="CHEBI:49883"/>
    </cofactor>
</comment>
<dbReference type="CDD" id="cd02068">
    <property type="entry name" value="radical_SAM_B12_BD"/>
    <property type="match status" value="1"/>
</dbReference>
<keyword evidence="11" id="KW-1185">Reference proteome</keyword>
<keyword evidence="2" id="KW-0489">Methyltransferase</keyword>
<evidence type="ECO:0000256" key="5">
    <source>
        <dbReference type="ARBA" id="ARBA00022723"/>
    </source>
</evidence>
<feature type="domain" description="Radical SAM core" evidence="9">
    <location>
        <begin position="199"/>
        <end position="424"/>
    </location>
</feature>
<feature type="domain" description="B12-binding" evidence="8">
    <location>
        <begin position="2"/>
        <end position="148"/>
    </location>
</feature>